<evidence type="ECO:0000256" key="9">
    <source>
        <dbReference type="ARBA" id="ARBA00022741"/>
    </source>
</evidence>
<dbReference type="RefSeq" id="WP_128705763.1">
    <property type="nucleotide sequence ID" value="NZ_RLII01000003.1"/>
</dbReference>
<dbReference type="EMBL" id="RLII01000003">
    <property type="protein sequence ID" value="RXE59876.1"/>
    <property type="molecule type" value="Genomic_DNA"/>
</dbReference>
<comment type="catalytic activity">
    <reaction evidence="16 17 18">
        <text>UDP-N-acetyl-alpha-D-muramoyl-L-alanine + D-glutamate + ATP = UDP-N-acetyl-alpha-D-muramoyl-L-alanyl-D-glutamate + ADP + phosphate + H(+)</text>
        <dbReference type="Rhea" id="RHEA:16429"/>
        <dbReference type="ChEBI" id="CHEBI:15378"/>
        <dbReference type="ChEBI" id="CHEBI:29986"/>
        <dbReference type="ChEBI" id="CHEBI:30616"/>
        <dbReference type="ChEBI" id="CHEBI:43474"/>
        <dbReference type="ChEBI" id="CHEBI:83898"/>
        <dbReference type="ChEBI" id="CHEBI:83900"/>
        <dbReference type="ChEBI" id="CHEBI:456216"/>
        <dbReference type="EC" id="6.3.2.9"/>
    </reaction>
</comment>
<keyword evidence="11 17" id="KW-0133">Cell shape</keyword>
<dbReference type="InterPro" id="IPR013221">
    <property type="entry name" value="Mur_ligase_cen"/>
</dbReference>
<keyword evidence="8 17" id="KW-0436">Ligase</keyword>
<protein>
    <recommendedName>
        <fullName evidence="6 17">UDP-N-acetylmuramoylalanine--D-glutamate ligase</fullName>
        <ecNumber evidence="5 17">6.3.2.9</ecNumber>
    </recommendedName>
    <alternativeName>
        <fullName evidence="15 17">D-glutamic acid-adding enzyme</fullName>
    </alternativeName>
    <alternativeName>
        <fullName evidence="14 17">UDP-N-acetylmuramoyl-L-alanyl-D-glutamate synthetase</fullName>
    </alternativeName>
</protein>
<evidence type="ECO:0000256" key="2">
    <source>
        <dbReference type="ARBA" id="ARBA00004496"/>
    </source>
</evidence>
<dbReference type="OrthoDB" id="9809796at2"/>
<keyword evidence="9 17" id="KW-0547">Nucleotide-binding</keyword>
<dbReference type="AlphaFoldDB" id="A0A4Q0I668"/>
<evidence type="ECO:0000313" key="22">
    <source>
        <dbReference type="Proteomes" id="UP000289166"/>
    </source>
</evidence>
<dbReference type="NCBIfam" id="TIGR01087">
    <property type="entry name" value="murD"/>
    <property type="match status" value="1"/>
</dbReference>
<dbReference type="GO" id="GO:0009252">
    <property type="term" value="P:peptidoglycan biosynthetic process"/>
    <property type="evidence" value="ECO:0007669"/>
    <property type="project" value="UniProtKB-UniRule"/>
</dbReference>
<evidence type="ECO:0000256" key="5">
    <source>
        <dbReference type="ARBA" id="ARBA00012212"/>
    </source>
</evidence>
<dbReference type="InterPro" id="IPR036615">
    <property type="entry name" value="Mur_ligase_C_dom_sf"/>
</dbReference>
<evidence type="ECO:0000313" key="21">
    <source>
        <dbReference type="EMBL" id="RXE59876.1"/>
    </source>
</evidence>
<keyword evidence="13 17" id="KW-0961">Cell wall biogenesis/degradation</keyword>
<comment type="pathway">
    <text evidence="3 17 18">Cell wall biogenesis; peptidoglycan biosynthesis.</text>
</comment>
<evidence type="ECO:0000256" key="3">
    <source>
        <dbReference type="ARBA" id="ARBA00004752"/>
    </source>
</evidence>
<evidence type="ECO:0000256" key="11">
    <source>
        <dbReference type="ARBA" id="ARBA00022960"/>
    </source>
</evidence>
<dbReference type="GO" id="GO:0051301">
    <property type="term" value="P:cell division"/>
    <property type="evidence" value="ECO:0007669"/>
    <property type="project" value="UniProtKB-KW"/>
</dbReference>
<comment type="function">
    <text evidence="1 17 18">Cell wall formation. Catalyzes the addition of glutamate to the nucleotide precursor UDP-N-acetylmuramoyl-L-alanine (UMA).</text>
</comment>
<gene>
    <name evidence="17" type="primary">murD</name>
    <name evidence="21" type="ORF">EFD62_03765</name>
</gene>
<comment type="subcellular location">
    <subcellularLocation>
        <location evidence="2 17 18">Cytoplasm</location>
    </subcellularLocation>
</comment>
<keyword evidence="22" id="KW-1185">Reference proteome</keyword>
<keyword evidence="17 18" id="KW-0132">Cell division</keyword>
<keyword evidence="7 17" id="KW-0963">Cytoplasm</keyword>
<evidence type="ECO:0000256" key="4">
    <source>
        <dbReference type="ARBA" id="ARBA00010416"/>
    </source>
</evidence>
<keyword evidence="12 17" id="KW-0573">Peptidoglycan synthesis</keyword>
<evidence type="ECO:0000256" key="10">
    <source>
        <dbReference type="ARBA" id="ARBA00022840"/>
    </source>
</evidence>
<evidence type="ECO:0000256" key="15">
    <source>
        <dbReference type="ARBA" id="ARBA00032324"/>
    </source>
</evidence>
<dbReference type="SUPFAM" id="SSF53244">
    <property type="entry name" value="MurD-like peptide ligases, peptide-binding domain"/>
    <property type="match status" value="1"/>
</dbReference>
<reference evidence="22" key="1">
    <citation type="submission" date="2018-11" db="EMBL/GenBank/DDBJ databases">
        <title>Genome sequencing of a novel mesophilic and cellulolytic organism within the genus Hungateiclostridium.</title>
        <authorList>
            <person name="Rettenmaier R."/>
            <person name="Liebl W."/>
            <person name="Zverlov V."/>
        </authorList>
    </citation>
    <scope>NUCLEOTIDE SEQUENCE [LARGE SCALE GENOMIC DNA]</scope>
    <source>
        <strain evidence="22">N2K1</strain>
    </source>
</reference>
<dbReference type="SUPFAM" id="SSF53623">
    <property type="entry name" value="MurD-like peptide ligases, catalytic domain"/>
    <property type="match status" value="1"/>
</dbReference>
<comment type="similarity">
    <text evidence="4 17">Belongs to the MurCDEF family.</text>
</comment>
<evidence type="ECO:0000256" key="1">
    <source>
        <dbReference type="ARBA" id="ARBA00002734"/>
    </source>
</evidence>
<dbReference type="GO" id="GO:0008764">
    <property type="term" value="F:UDP-N-acetylmuramoylalanine-D-glutamate ligase activity"/>
    <property type="evidence" value="ECO:0007669"/>
    <property type="project" value="UniProtKB-UniRule"/>
</dbReference>
<keyword evidence="10 17" id="KW-0067">ATP-binding</keyword>
<keyword evidence="17 18" id="KW-0131">Cell cycle</keyword>
<evidence type="ECO:0000259" key="19">
    <source>
        <dbReference type="Pfam" id="PF02875"/>
    </source>
</evidence>
<evidence type="ECO:0000256" key="8">
    <source>
        <dbReference type="ARBA" id="ARBA00022598"/>
    </source>
</evidence>
<feature type="domain" description="Mur ligase central" evidence="20">
    <location>
        <begin position="122"/>
        <end position="299"/>
    </location>
</feature>
<evidence type="ECO:0000256" key="16">
    <source>
        <dbReference type="ARBA" id="ARBA00047632"/>
    </source>
</evidence>
<accession>A0A4Q0I668</accession>
<dbReference type="InterPro" id="IPR004101">
    <property type="entry name" value="Mur_ligase_C"/>
</dbReference>
<evidence type="ECO:0000256" key="6">
    <source>
        <dbReference type="ARBA" id="ARBA00015655"/>
    </source>
</evidence>
<feature type="binding site" evidence="17">
    <location>
        <begin position="124"/>
        <end position="130"/>
    </location>
    <ligand>
        <name>ATP</name>
        <dbReference type="ChEBI" id="CHEBI:30616"/>
    </ligand>
</feature>
<evidence type="ECO:0000256" key="7">
    <source>
        <dbReference type="ARBA" id="ARBA00022490"/>
    </source>
</evidence>
<dbReference type="PANTHER" id="PTHR43692">
    <property type="entry name" value="UDP-N-ACETYLMURAMOYLALANINE--D-GLUTAMATE LIGASE"/>
    <property type="match status" value="1"/>
</dbReference>
<evidence type="ECO:0000256" key="18">
    <source>
        <dbReference type="RuleBase" id="RU003664"/>
    </source>
</evidence>
<dbReference type="GO" id="GO:0008360">
    <property type="term" value="P:regulation of cell shape"/>
    <property type="evidence" value="ECO:0007669"/>
    <property type="project" value="UniProtKB-KW"/>
</dbReference>
<dbReference type="GO" id="GO:0005524">
    <property type="term" value="F:ATP binding"/>
    <property type="evidence" value="ECO:0007669"/>
    <property type="project" value="UniProtKB-UniRule"/>
</dbReference>
<evidence type="ECO:0000256" key="14">
    <source>
        <dbReference type="ARBA" id="ARBA00030398"/>
    </source>
</evidence>
<dbReference type="Pfam" id="PF21799">
    <property type="entry name" value="MurD-like_N"/>
    <property type="match status" value="1"/>
</dbReference>
<evidence type="ECO:0000256" key="13">
    <source>
        <dbReference type="ARBA" id="ARBA00023316"/>
    </source>
</evidence>
<dbReference type="Pfam" id="PF02875">
    <property type="entry name" value="Mur_ligase_C"/>
    <property type="match status" value="1"/>
</dbReference>
<name>A0A4Q0I668_9FIRM</name>
<dbReference type="Gene3D" id="3.40.50.720">
    <property type="entry name" value="NAD(P)-binding Rossmann-like Domain"/>
    <property type="match status" value="1"/>
</dbReference>
<dbReference type="SUPFAM" id="SSF51984">
    <property type="entry name" value="MurCD N-terminal domain"/>
    <property type="match status" value="1"/>
</dbReference>
<dbReference type="GO" id="GO:0005737">
    <property type="term" value="C:cytoplasm"/>
    <property type="evidence" value="ECO:0007669"/>
    <property type="project" value="UniProtKB-SubCell"/>
</dbReference>
<dbReference type="HAMAP" id="MF_00639">
    <property type="entry name" value="MurD"/>
    <property type="match status" value="1"/>
</dbReference>
<sequence>MNSKLNDFKNRIRNKKVAVLGIGISHTPLISYLYNLGADITAFDKSDETKLKTTLEAFKDMDIKYSLGEGYLDNLRGFDLLFRTPGMRYDIPQILAAKEEGTEITSEMEVFFELCPAQIFAVTGSDGKTTTTTLIYNMLKEQGYNCWLGGNIGIPLLSKIDEIKDTDKVVLELSSFQLHTMTKSPHIAVVTNVSPNHLDIHKSMDEYVFAKKNIFTHQSARDKLVLNFDNDITRGFANEAQGKVVYFSRKSNLEQGAMLRDDMLIYKDGESVTEIVEANDIIIPGVHNIENFLAATAAVVDYVDSDIIKRVATTFTGVEHRIELVRELNGVKFYNDSIASSPTRTIAGLNSFRDKVILIAGGYDKKIPYDDLGPVIAEKVKCLVLIGQTAPKIEKALKDETERTEKGSDIPLYKCSSLEEAVQTAYSIASSGDIITLSPASASFDMFKSFEERGNKFKEIVNSIKA</sequence>
<dbReference type="UniPathway" id="UPA00219"/>
<evidence type="ECO:0000256" key="12">
    <source>
        <dbReference type="ARBA" id="ARBA00022984"/>
    </source>
</evidence>
<dbReference type="PANTHER" id="PTHR43692:SF1">
    <property type="entry name" value="UDP-N-ACETYLMURAMOYLALANINE--D-GLUTAMATE LIGASE"/>
    <property type="match status" value="1"/>
</dbReference>
<feature type="domain" description="Mur ligase C-terminal" evidence="19">
    <location>
        <begin position="320"/>
        <end position="440"/>
    </location>
</feature>
<dbReference type="InterPro" id="IPR005762">
    <property type="entry name" value="MurD"/>
</dbReference>
<organism evidence="21 22">
    <name type="scientific">Acetivibrio mesophilus</name>
    <dbReference type="NCBI Taxonomy" id="2487273"/>
    <lineage>
        <taxon>Bacteria</taxon>
        <taxon>Bacillati</taxon>
        <taxon>Bacillota</taxon>
        <taxon>Clostridia</taxon>
        <taxon>Eubacteriales</taxon>
        <taxon>Oscillospiraceae</taxon>
        <taxon>Acetivibrio</taxon>
    </lineage>
</organism>
<dbReference type="EC" id="6.3.2.9" evidence="5 17"/>
<dbReference type="Gene3D" id="3.40.1190.10">
    <property type="entry name" value="Mur-like, catalytic domain"/>
    <property type="match status" value="1"/>
</dbReference>
<dbReference type="GO" id="GO:0071555">
    <property type="term" value="P:cell wall organization"/>
    <property type="evidence" value="ECO:0007669"/>
    <property type="project" value="UniProtKB-KW"/>
</dbReference>
<proteinExistence type="inferred from homology"/>
<evidence type="ECO:0000256" key="17">
    <source>
        <dbReference type="HAMAP-Rule" id="MF_00639"/>
    </source>
</evidence>
<dbReference type="Pfam" id="PF08245">
    <property type="entry name" value="Mur_ligase_M"/>
    <property type="match status" value="1"/>
</dbReference>
<dbReference type="InterPro" id="IPR036565">
    <property type="entry name" value="Mur-like_cat_sf"/>
</dbReference>
<dbReference type="Proteomes" id="UP000289166">
    <property type="component" value="Unassembled WGS sequence"/>
</dbReference>
<evidence type="ECO:0000259" key="20">
    <source>
        <dbReference type="Pfam" id="PF08245"/>
    </source>
</evidence>
<comment type="caution">
    <text evidence="21">The sequence shown here is derived from an EMBL/GenBank/DDBJ whole genome shotgun (WGS) entry which is preliminary data.</text>
</comment>
<dbReference type="Gene3D" id="3.90.190.20">
    <property type="entry name" value="Mur ligase, C-terminal domain"/>
    <property type="match status" value="1"/>
</dbReference>